<sequence length="308" mass="34371">MGLAIIAPNKSAEEINAWTGVFKEINPTLDLQVFPDIKDKEAVEVVVLWQHPKGILHDFPNLRLVCSMGSGVDHIMADYYPENVPVTRIVDPRLTFSMTNYVVMGVLNFHRQILRYIKDNQSKTWDMSQPEIPVSVGVMGVGELGGDVLDKVAGLGFPVVGYGNSPKSSFRHPYYYGNQLQDFLNEVNLVVCLLPLTPKTVGFLNKDFFKKCQKGTYLINVARGKHLLEEDLIPAINEGFISGALLDVFQKEPLPAAHPFWEHDKITVTPHIASITNHKAAAPQIMENYNNLMAGKPLINQISKTQGY</sequence>
<gene>
    <name evidence="4" type="ORF">G9Q97_18300</name>
</gene>
<keyword evidence="1" id="KW-0560">Oxidoreductase</keyword>
<proteinExistence type="predicted"/>
<accession>A0ABX0HEE4</accession>
<dbReference type="InterPro" id="IPR036291">
    <property type="entry name" value="NAD(P)-bd_dom_sf"/>
</dbReference>
<protein>
    <submittedName>
        <fullName evidence="4">Glyoxylate/hydroxypyruvate reductase A</fullName>
    </submittedName>
</protein>
<name>A0ABX0HEE4_9BACT</name>
<dbReference type="Proteomes" id="UP000649799">
    <property type="component" value="Unassembled WGS sequence"/>
</dbReference>
<evidence type="ECO:0000259" key="3">
    <source>
        <dbReference type="Pfam" id="PF02826"/>
    </source>
</evidence>
<dbReference type="EMBL" id="JAANYN010000008">
    <property type="protein sequence ID" value="NHE58766.1"/>
    <property type="molecule type" value="Genomic_DNA"/>
</dbReference>
<keyword evidence="5" id="KW-1185">Reference proteome</keyword>
<dbReference type="InterPro" id="IPR006140">
    <property type="entry name" value="D-isomer_DH_NAD-bd"/>
</dbReference>
<feature type="domain" description="D-isomer specific 2-hydroxyacid dehydrogenase NAD-binding" evidence="3">
    <location>
        <begin position="104"/>
        <end position="273"/>
    </location>
</feature>
<evidence type="ECO:0000256" key="1">
    <source>
        <dbReference type="ARBA" id="ARBA00023002"/>
    </source>
</evidence>
<dbReference type="CDD" id="cd12164">
    <property type="entry name" value="GDH_like_2"/>
    <property type="match status" value="1"/>
</dbReference>
<evidence type="ECO:0000313" key="5">
    <source>
        <dbReference type="Proteomes" id="UP000649799"/>
    </source>
</evidence>
<dbReference type="SUPFAM" id="SSF51735">
    <property type="entry name" value="NAD(P)-binding Rossmann-fold domains"/>
    <property type="match status" value="1"/>
</dbReference>
<organism evidence="4 5">
    <name type="scientific">Cyclobacterium plantarum</name>
    <dbReference type="NCBI Taxonomy" id="2716263"/>
    <lineage>
        <taxon>Bacteria</taxon>
        <taxon>Pseudomonadati</taxon>
        <taxon>Bacteroidota</taxon>
        <taxon>Cytophagia</taxon>
        <taxon>Cytophagales</taxon>
        <taxon>Cyclobacteriaceae</taxon>
        <taxon>Cyclobacterium</taxon>
    </lineage>
</organism>
<evidence type="ECO:0000256" key="2">
    <source>
        <dbReference type="ARBA" id="ARBA00023027"/>
    </source>
</evidence>
<dbReference type="Gene3D" id="3.40.50.720">
    <property type="entry name" value="NAD(P)-binding Rossmann-like Domain"/>
    <property type="match status" value="2"/>
</dbReference>
<evidence type="ECO:0000313" key="4">
    <source>
        <dbReference type="EMBL" id="NHE58766.1"/>
    </source>
</evidence>
<comment type="caution">
    <text evidence="4">The sequence shown here is derived from an EMBL/GenBank/DDBJ whole genome shotgun (WGS) entry which is preliminary data.</text>
</comment>
<dbReference type="PANTHER" id="PTHR43333">
    <property type="entry name" value="2-HACID_DH_C DOMAIN-CONTAINING PROTEIN"/>
    <property type="match status" value="1"/>
</dbReference>
<dbReference type="RefSeq" id="WP_166149461.1">
    <property type="nucleotide sequence ID" value="NZ_JAANYN010000008.1"/>
</dbReference>
<dbReference type="PANTHER" id="PTHR43333:SF1">
    <property type="entry name" value="D-ISOMER SPECIFIC 2-HYDROXYACID DEHYDROGENASE NAD-BINDING DOMAIN-CONTAINING PROTEIN"/>
    <property type="match status" value="1"/>
</dbReference>
<keyword evidence="2" id="KW-0520">NAD</keyword>
<dbReference type="SUPFAM" id="SSF52283">
    <property type="entry name" value="Formate/glycerate dehydrogenase catalytic domain-like"/>
    <property type="match status" value="1"/>
</dbReference>
<dbReference type="Pfam" id="PF02826">
    <property type="entry name" value="2-Hacid_dh_C"/>
    <property type="match status" value="1"/>
</dbReference>
<reference evidence="4 5" key="1">
    <citation type="submission" date="2020-03" db="EMBL/GenBank/DDBJ databases">
        <title>Cyclobacterium plantarum sp. nov., a marine bacterium isolated from a coastal-marine wetland.</title>
        <authorList>
            <person name="Sanchez-Porro C."/>
            <person name="Ventosa A."/>
            <person name="Amoozegar M."/>
        </authorList>
    </citation>
    <scope>NUCLEOTIDE SEQUENCE [LARGE SCALE GENOMIC DNA]</scope>
    <source>
        <strain evidence="4 5">GBPx2</strain>
    </source>
</reference>